<dbReference type="InterPro" id="IPR018392">
    <property type="entry name" value="LysM"/>
</dbReference>
<sequence length="1219" mass="132426">MPIAVLATGHHYSHLHSHHKRASNNSSHDGSSLQAARKLLAAGQAAMAHINHAIIANPRPNRLEVLNSTELRKTRKAPPPLNYRNMARTRTSIREPAQTGGWLLSPREALARLLRLDTKFGEILKILALKASNGASNNTAAINKAISIGGRCGRGKYTGSIIYPATIYFPPGTYKHQALSVLVLLLLTYLNQNNFLRSVRNFIIDIRLTPANAQVCGIHWQVAQGTSLKNIHFYMTKFKDDPETTQQGIYIENGSGGFLSDLYFVGGKFGAYMGNQQFTASGLYFEEAETAIQIHWDWGWTMQNIVVDNCKTGLTIVGGAGGPMSTGQGIGSLHLTDLRFHYVNVAVSTSVMSDNSTALLLSNSGFYNVDTIVQDTFKNQVLIRGGKGTVNVNTWGFGRVTSANSTAAFYNSANLDSPVRNDSLVTGGRKQFFTRCRPKYDDLGFSQILDAKAYGAKGDSITDNTAVLNYLFSAAANMSVIVYVPFGVYIIMDTVEIPVDALKPRVAVRVGLPGQVGVIEVQNKMVTVKGATAGAIMMEWNVHESSQGSAGLWDTHFRVGGAAGTDLTAKDCPKLSGKVNPNCIAASLILHLTPDSSRHKLTSTLVKVQNLVTLGSIEMASPLNGVPTLGKPNRNGFASSILAWLGGSKNITGQRNFEGYRIHSELTIGIEEFSEACQNALTALVRCDNIISEWRSAAYHGILPIEVDVDSICDKDCAEAISDWLSAVDTYCGDSKWENGAAAGVMGSFISYGINETCQTDKKTGKYCNDVILGFSNSGSLESMPNSELCSDCYVGRLKMMQASPFSYYRKEPYYQNALKAAVSRCPLSNQPTSAKDSPFPSETTEDAICLSDVNTYKLETDDTCMSVAIATGLQPDTIRLLNPWIHELCGNIQTATETLGRVICTTTPGGKYEHDVNSTNSDPAYSEYADKSVSPPKGATIAQGTTEYCGRWYTVQKGDDCARVLVQHHISLLLFTSANPSVSQDTCSSDLIPGQTYCVGPTKDAFVDRTPIPPYWRYGCYARQQDTGNHSVLIFDEVNHVKPMSIVACQSYCLSYSWYVFGLQNGDSCLCDSRLRMDSRLVNDSKCNIHCNGNTTNLCGGSDAVQVFSDESLLRVEHTSLGCFIQNDSKHVLDGETIDEKDMSVEKCASICTINKKSDFFSLSEGSICTCGQKVATWAKKTDAGECNVKCIDQMGDTCGGKGRAEVHTTKTKNAIAT</sequence>
<proteinExistence type="inferred from homology"/>
<comment type="similarity">
    <text evidence="3">Belongs to the secreted LysM effector family.</text>
</comment>
<evidence type="ECO:0000256" key="4">
    <source>
        <dbReference type="SAM" id="MobiDB-lite"/>
    </source>
</evidence>
<dbReference type="InterPro" id="IPR002889">
    <property type="entry name" value="WSC_carb-bd"/>
</dbReference>
<dbReference type="InterPro" id="IPR036779">
    <property type="entry name" value="LysM_dom_sf"/>
</dbReference>
<name>F9FJJ7_FUSOF</name>
<dbReference type="InterPro" id="IPR052210">
    <property type="entry name" value="LysM1-like"/>
</dbReference>
<organism evidence="7">
    <name type="scientific">Fusarium oxysporum (strain Fo5176)</name>
    <name type="common">Fusarium vascular wilt</name>
    <dbReference type="NCBI Taxonomy" id="660025"/>
    <lineage>
        <taxon>Eukaryota</taxon>
        <taxon>Fungi</taxon>
        <taxon>Dikarya</taxon>
        <taxon>Ascomycota</taxon>
        <taxon>Pezizomycotina</taxon>
        <taxon>Sordariomycetes</taxon>
        <taxon>Hypocreomycetidae</taxon>
        <taxon>Hypocreales</taxon>
        <taxon>Nectriaceae</taxon>
        <taxon>Fusarium</taxon>
        <taxon>Fusarium oxysporum species complex</taxon>
    </lineage>
</organism>
<dbReference type="PROSITE" id="PS51782">
    <property type="entry name" value="LYSM"/>
    <property type="match status" value="1"/>
</dbReference>
<comment type="caution">
    <text evidence="7">The sequence shown here is derived from an EMBL/GenBank/DDBJ whole genome shotgun (WGS) entry which is preliminary data.</text>
</comment>
<dbReference type="OrthoDB" id="1046782at2759"/>
<dbReference type="GO" id="GO:0008061">
    <property type="term" value="F:chitin binding"/>
    <property type="evidence" value="ECO:0007669"/>
    <property type="project" value="UniProtKB-KW"/>
</dbReference>
<evidence type="ECO:0000256" key="1">
    <source>
        <dbReference type="ARBA" id="ARBA00022669"/>
    </source>
</evidence>
<dbReference type="SMART" id="SM00321">
    <property type="entry name" value="WSC"/>
    <property type="match status" value="2"/>
</dbReference>
<dbReference type="CDD" id="cd00118">
    <property type="entry name" value="LysM"/>
    <property type="match status" value="1"/>
</dbReference>
<feature type="region of interest" description="Disordered" evidence="4">
    <location>
        <begin position="1"/>
        <end position="33"/>
    </location>
</feature>
<dbReference type="EMBL" id="AFQF01001998">
    <property type="protein sequence ID" value="EGU82911.1"/>
    <property type="molecule type" value="Genomic_DNA"/>
</dbReference>
<dbReference type="Gene3D" id="2.160.20.10">
    <property type="entry name" value="Single-stranded right-handed beta-helix, Pectin lyase-like"/>
    <property type="match status" value="4"/>
</dbReference>
<feature type="compositionally biased region" description="Polar residues" evidence="4">
    <location>
        <begin position="23"/>
        <end position="32"/>
    </location>
</feature>
<protein>
    <recommendedName>
        <fullName evidence="8">Glucan 1,3-beta-glucosidase</fullName>
    </recommendedName>
</protein>
<keyword evidence="2" id="KW-0843">Virulence</keyword>
<dbReference type="SUPFAM" id="SSF51126">
    <property type="entry name" value="Pectin lyase-like"/>
    <property type="match status" value="2"/>
</dbReference>
<feature type="compositionally biased region" description="Basic residues" evidence="4">
    <location>
        <begin position="11"/>
        <end position="22"/>
    </location>
</feature>
<evidence type="ECO:0000256" key="3">
    <source>
        <dbReference type="ARBA" id="ARBA00044955"/>
    </source>
</evidence>
<dbReference type="Pfam" id="PF12708">
    <property type="entry name" value="Pect-lyase_RHGA_epim"/>
    <property type="match status" value="2"/>
</dbReference>
<reference evidence="7" key="1">
    <citation type="journal article" date="2012" name="Mol. Plant Microbe Interact.">
        <title>A highly conserved effector in Fusarium oxysporum is required for full virulence on Arabidopsis.</title>
        <authorList>
            <person name="Thatcher L.F."/>
            <person name="Gardiner D.M."/>
            <person name="Kazan K."/>
            <person name="Manners J."/>
        </authorList>
    </citation>
    <scope>NUCLEOTIDE SEQUENCE [LARGE SCALE GENOMIC DNA]</scope>
    <source>
        <strain evidence="7">Fo5176</strain>
    </source>
</reference>
<gene>
    <name evidence="7" type="ORF">FOXB_06576</name>
</gene>
<evidence type="ECO:0000313" key="7">
    <source>
        <dbReference type="EMBL" id="EGU82911.1"/>
    </source>
</evidence>
<keyword evidence="1" id="KW-0147">Chitin-binding</keyword>
<evidence type="ECO:0000256" key="2">
    <source>
        <dbReference type="ARBA" id="ARBA00023026"/>
    </source>
</evidence>
<dbReference type="PROSITE" id="PS51212">
    <property type="entry name" value="WSC"/>
    <property type="match status" value="2"/>
</dbReference>
<dbReference type="InterPro" id="IPR024535">
    <property type="entry name" value="RHGA/B-epi-like_pectate_lyase"/>
</dbReference>
<evidence type="ECO:0000259" key="5">
    <source>
        <dbReference type="PROSITE" id="PS51212"/>
    </source>
</evidence>
<dbReference type="Pfam" id="PF01822">
    <property type="entry name" value="WSC"/>
    <property type="match status" value="2"/>
</dbReference>
<dbReference type="PANTHER" id="PTHR34997">
    <property type="entry name" value="AM15"/>
    <property type="match status" value="1"/>
</dbReference>
<feature type="domain" description="LysM" evidence="6">
    <location>
        <begin position="952"/>
        <end position="1000"/>
    </location>
</feature>
<dbReference type="STRING" id="660025.F9FJJ7"/>
<feature type="domain" description="WSC" evidence="5">
    <location>
        <begin position="1015"/>
        <end position="1112"/>
    </location>
</feature>
<dbReference type="Gene3D" id="3.10.350.10">
    <property type="entry name" value="LysM domain"/>
    <property type="match status" value="2"/>
</dbReference>
<evidence type="ECO:0008006" key="8">
    <source>
        <dbReference type="Google" id="ProtNLM"/>
    </source>
</evidence>
<evidence type="ECO:0000259" key="6">
    <source>
        <dbReference type="PROSITE" id="PS51782"/>
    </source>
</evidence>
<accession>F9FJJ7</accession>
<dbReference type="InterPro" id="IPR012334">
    <property type="entry name" value="Pectin_lyas_fold"/>
</dbReference>
<dbReference type="AlphaFoldDB" id="F9FJJ7"/>
<feature type="domain" description="WSC" evidence="5">
    <location>
        <begin position="1118"/>
        <end position="1212"/>
    </location>
</feature>
<dbReference type="InterPro" id="IPR011050">
    <property type="entry name" value="Pectin_lyase_fold/virulence"/>
</dbReference>
<dbReference type="PANTHER" id="PTHR34997:SF1">
    <property type="entry name" value="PEPTIDOGLYCAN-BINDING LYSIN DOMAIN"/>
    <property type="match status" value="1"/>
</dbReference>